<feature type="transmembrane region" description="Helical" evidence="4">
    <location>
        <begin position="1157"/>
        <end position="1179"/>
    </location>
</feature>
<dbReference type="Gene3D" id="2.60.40.10">
    <property type="entry name" value="Immunoglobulins"/>
    <property type="match status" value="10"/>
</dbReference>
<dbReference type="InterPro" id="IPR007110">
    <property type="entry name" value="Ig-like_dom"/>
</dbReference>
<name>A0A8S2KDD5_9BILA</name>
<feature type="transmembrane region" description="Helical" evidence="4">
    <location>
        <begin position="1542"/>
        <end position="1559"/>
    </location>
</feature>
<dbReference type="GO" id="GO:0007156">
    <property type="term" value="P:homophilic cell adhesion via plasma membrane adhesion molecules"/>
    <property type="evidence" value="ECO:0007669"/>
    <property type="project" value="TreeGrafter"/>
</dbReference>
<reference evidence="6" key="1">
    <citation type="submission" date="2021-02" db="EMBL/GenBank/DDBJ databases">
        <authorList>
            <person name="Nowell W R."/>
        </authorList>
    </citation>
    <scope>NUCLEOTIDE SEQUENCE</scope>
</reference>
<dbReference type="GO" id="GO:0098632">
    <property type="term" value="F:cell-cell adhesion mediator activity"/>
    <property type="evidence" value="ECO:0007669"/>
    <property type="project" value="TreeGrafter"/>
</dbReference>
<dbReference type="Pfam" id="PF07679">
    <property type="entry name" value="I-set"/>
    <property type="match status" value="6"/>
</dbReference>
<dbReference type="InterPro" id="IPR036179">
    <property type="entry name" value="Ig-like_dom_sf"/>
</dbReference>
<dbReference type="Proteomes" id="UP000681967">
    <property type="component" value="Unassembled WGS sequence"/>
</dbReference>
<feature type="domain" description="Ig-like" evidence="5">
    <location>
        <begin position="491"/>
        <end position="571"/>
    </location>
</feature>
<feature type="domain" description="Ig-like" evidence="5">
    <location>
        <begin position="682"/>
        <end position="771"/>
    </location>
</feature>
<accession>A0A8S2KDD5</accession>
<dbReference type="SMART" id="SM00409">
    <property type="entry name" value="IG"/>
    <property type="match status" value="10"/>
</dbReference>
<feature type="domain" description="Ig-like" evidence="5">
    <location>
        <begin position="207"/>
        <end position="296"/>
    </location>
</feature>
<feature type="domain" description="Ig-like" evidence="5">
    <location>
        <begin position="113"/>
        <end position="198"/>
    </location>
</feature>
<dbReference type="Pfam" id="PF13927">
    <property type="entry name" value="Ig_3"/>
    <property type="match status" value="4"/>
</dbReference>
<feature type="compositionally biased region" description="Polar residues" evidence="3">
    <location>
        <begin position="1448"/>
        <end position="1459"/>
    </location>
</feature>
<evidence type="ECO:0000259" key="5">
    <source>
        <dbReference type="PROSITE" id="PS50835"/>
    </source>
</evidence>
<gene>
    <name evidence="6" type="ORF">BYL167_LOCUS5767</name>
</gene>
<feature type="region of interest" description="Disordered" evidence="3">
    <location>
        <begin position="1441"/>
        <end position="1463"/>
    </location>
</feature>
<dbReference type="InterPro" id="IPR013098">
    <property type="entry name" value="Ig_I-set"/>
</dbReference>
<feature type="domain" description="Ig-like" evidence="5">
    <location>
        <begin position="773"/>
        <end position="871"/>
    </location>
</feature>
<sequence>MSASPLASPACPIFRILPPSIVNNGQLVNEITRVKGESLVLTCLLRAIPLPTIIWTKNDQVLFDTERISMKDNDFQLHIENISLNDRGSYQCQAENLAGRSQQIFDVQVYIPPEIHLSNINLNPYVVLGKNIVLSCSGFGVPEINYQWFKDERSLLESHSYARLLENGARLQIDTAHSSDAGHYSCQMSNIVGQVNLTYQLDVFIPPTIDRSNLVETYQIKFNQTARLECPMYGKPEPHIMWLINGRDLNRNNDRYELMDDNRVLIINSVNLHDNARYTCIGTNIAGELSNHIDLQIFVPPTIQRDPTVDSVNVIQNHHIALTCKANGDPSPSVSWEKDGLPVDTVNSRYRIGPAGFQLLIIQAEPSQAGIYTCLAYSKAGEVKEQFRLIVLVPPRIQRENTSFIAVAPKPIELPCNVIQGHPAPIVKWFHDDIELKVSDGNINLKYIISSSNSLLLLHTSKYDDGKYQCMIINEAGHDSIDFHLDIYVPPTVMVESNEIIGIVNTPITLNCHADGYPLPVVYWTKAGRSIDGQPGFQTLNNGSLRIHHLRVQDTGYYLCWAENLVQRTYAQIRLEVQVPPSIDQIEKYYSGTVGQSIKLSCQANGIPIPTITWHGVYNVSGTASIDSFGNLYISQLERYHEGEIICYAQNTIGQTSKTFTLMVLDHETTTTTEIATIEYEPNSKQILFLIISPNNLIVDYGDTLELICQTNSIKPFDIQWLHNGHLVDRSNYLVYSYDRSFLQITKANDEHTGIYQCFLNDSLNQQFIISMPITVTVRPHPNSQHHAIITGHRLILSCEIGIAEDVNFLGTIEWFHNGSPLKQDSLNRNRIDYRNGTLIIDQTSGSDAGVYKCVFEGDNGTRLESYRSVNILTQPTFTIKLPRSTLRPANGSMLMLNCLADAWPEPTLKWTKNGTILTEIDGVRLQLLPNNSLKIDPVQVSDTGRYTCSAENALGTATTTCDVIVYEVPLTTSIRHLHGELKRISIDNIELHSNSIFKRATLNKVQSNMVPLFQTLSVFLFPPSLITLTTPMAMIENVSSSFCSIDDAYQRDMIISFADGSHVNIIERVSDKRIEFNGSYPDNYEFKNSTFFTETMVQTDSEMNFTINTNDTAKKSLNQTSWLGIRQQKIVYVPVVPSHSRISRSQYQQHRKTFSYIQIIEISFLCFILIENLIIFIITNRKRKLPKQTLCDANDQQQQQQQQQHRSIVFLPKSLLYNCLHPNWIRAYSFSNICLSCVYFIILILKHYHPNLLHYSSITFYSLPLTLVQQILINFNTFHLFIISISILQYFIRYHRLSITKQSLNISSASNLLITKHTNVALILSGSLALIFGYNYIFYSPKYSQTIKLLPLIALNMILLPLIDCIIFVFIIICCIINQYKYNILIEQDLLFDNESQQQHLANSVRSIIEKTTCIKCYSKFLQQNRNLFQDTSDPYTNLHSRLFGPNPTSSGQPSLTPSDEKRKYSTISYDNISIMANAHSRLHASYPCQTPRNFLSNKCNRSQQDFSNEQPNDTGRSSENDFFLQGALIKLKRQRSYCHLCYRLLLLFLLKYVLFTFPQHFIQMIFHLKQVHEYIIKYNPSNNNNNQQQQQQTRNNSENILSEHNEIVLTVCRFLFLIARFGDSFLLTCLPNLIRKYFPCWCHFNSKLLCKQKQYQQQSHQILMRNTDSQMNERVSFDEASNSNNLSNQQELHEQRKQSNINESSHGKHQHFRLHFQFVPIWSNKRKRIFKENY</sequence>
<evidence type="ECO:0000256" key="4">
    <source>
        <dbReference type="SAM" id="Phobius"/>
    </source>
</evidence>
<evidence type="ECO:0000313" key="7">
    <source>
        <dbReference type="Proteomes" id="UP000681967"/>
    </source>
</evidence>
<keyword evidence="4" id="KW-0472">Membrane</keyword>
<dbReference type="GO" id="GO:0007411">
    <property type="term" value="P:axon guidance"/>
    <property type="evidence" value="ECO:0007669"/>
    <property type="project" value="TreeGrafter"/>
</dbReference>
<dbReference type="GO" id="GO:0070593">
    <property type="term" value="P:dendrite self-avoidance"/>
    <property type="evidence" value="ECO:0007669"/>
    <property type="project" value="TreeGrafter"/>
</dbReference>
<keyword evidence="1" id="KW-1015">Disulfide bond</keyword>
<evidence type="ECO:0000256" key="1">
    <source>
        <dbReference type="ARBA" id="ARBA00023157"/>
    </source>
</evidence>
<dbReference type="GO" id="GO:0005886">
    <property type="term" value="C:plasma membrane"/>
    <property type="evidence" value="ECO:0007669"/>
    <property type="project" value="TreeGrafter"/>
</dbReference>
<dbReference type="InterPro" id="IPR003598">
    <property type="entry name" value="Ig_sub2"/>
</dbReference>
<dbReference type="FunFam" id="2.60.40.10:FF:000032">
    <property type="entry name" value="palladin isoform X1"/>
    <property type="match status" value="2"/>
</dbReference>
<feature type="region of interest" description="Disordered" evidence="3">
    <location>
        <begin position="1680"/>
        <end position="1706"/>
    </location>
</feature>
<dbReference type="FunFam" id="2.60.40.10:FF:000130">
    <property type="entry name" value="Hemicentin 1"/>
    <property type="match status" value="2"/>
</dbReference>
<feature type="transmembrane region" description="Helical" evidence="4">
    <location>
        <begin position="1350"/>
        <end position="1378"/>
    </location>
</feature>
<organism evidence="6 7">
    <name type="scientific">Rotaria magnacalcarata</name>
    <dbReference type="NCBI Taxonomy" id="392030"/>
    <lineage>
        <taxon>Eukaryota</taxon>
        <taxon>Metazoa</taxon>
        <taxon>Spiralia</taxon>
        <taxon>Gnathifera</taxon>
        <taxon>Rotifera</taxon>
        <taxon>Eurotatoria</taxon>
        <taxon>Bdelloidea</taxon>
        <taxon>Philodinida</taxon>
        <taxon>Philodinidae</taxon>
        <taxon>Rotaria</taxon>
    </lineage>
</organism>
<dbReference type="SMART" id="SM00408">
    <property type="entry name" value="IGc2"/>
    <property type="match status" value="10"/>
</dbReference>
<dbReference type="GO" id="GO:0030424">
    <property type="term" value="C:axon"/>
    <property type="evidence" value="ECO:0007669"/>
    <property type="project" value="TreeGrafter"/>
</dbReference>
<feature type="transmembrane region" description="Helical" evidence="4">
    <location>
        <begin position="1231"/>
        <end position="1249"/>
    </location>
</feature>
<dbReference type="EMBL" id="CAJOBH010001345">
    <property type="protein sequence ID" value="CAF3849320.1"/>
    <property type="molecule type" value="Genomic_DNA"/>
</dbReference>
<feature type="domain" description="Ig-like" evidence="5">
    <location>
        <begin position="301"/>
        <end position="390"/>
    </location>
</feature>
<comment type="caution">
    <text evidence="6">The sequence shown here is derived from an EMBL/GenBank/DDBJ whole genome shotgun (WGS) entry which is preliminary data.</text>
</comment>
<proteinExistence type="predicted"/>
<protein>
    <recommendedName>
        <fullName evidence="5">Ig-like domain-containing protein</fullName>
    </recommendedName>
</protein>
<feature type="domain" description="Ig-like" evidence="5">
    <location>
        <begin position="19"/>
        <end position="108"/>
    </location>
</feature>
<keyword evidence="2" id="KW-0393">Immunoglobulin domain</keyword>
<dbReference type="PROSITE" id="PS50835">
    <property type="entry name" value="IG_LIKE"/>
    <property type="match status" value="10"/>
</dbReference>
<keyword evidence="4" id="KW-0812">Transmembrane</keyword>
<keyword evidence="4" id="KW-1133">Transmembrane helix</keyword>
<evidence type="ECO:0000256" key="2">
    <source>
        <dbReference type="ARBA" id="ARBA00023319"/>
    </source>
</evidence>
<feature type="domain" description="Ig-like" evidence="5">
    <location>
        <begin position="395"/>
        <end position="482"/>
    </location>
</feature>
<feature type="domain" description="Ig-like" evidence="5">
    <location>
        <begin position="581"/>
        <end position="661"/>
    </location>
</feature>
<feature type="transmembrane region" description="Helical" evidence="4">
    <location>
        <begin position="1269"/>
        <end position="1293"/>
    </location>
</feature>
<evidence type="ECO:0000256" key="3">
    <source>
        <dbReference type="SAM" id="MobiDB-lite"/>
    </source>
</evidence>
<feature type="domain" description="Ig-like" evidence="5">
    <location>
        <begin position="876"/>
        <end position="965"/>
    </location>
</feature>
<feature type="transmembrane region" description="Helical" evidence="4">
    <location>
        <begin position="1314"/>
        <end position="1338"/>
    </location>
</feature>
<dbReference type="PANTHER" id="PTHR10075">
    <property type="entry name" value="BASIGIN RELATED"/>
    <property type="match status" value="1"/>
</dbReference>
<evidence type="ECO:0000313" key="6">
    <source>
        <dbReference type="EMBL" id="CAF3849320.1"/>
    </source>
</evidence>
<dbReference type="CDD" id="cd00096">
    <property type="entry name" value="Ig"/>
    <property type="match status" value="2"/>
</dbReference>
<dbReference type="SUPFAM" id="SSF48726">
    <property type="entry name" value="Immunoglobulin"/>
    <property type="match status" value="10"/>
</dbReference>
<dbReference type="PANTHER" id="PTHR10075:SF100">
    <property type="entry name" value="FASCICLIN-2"/>
    <property type="match status" value="1"/>
</dbReference>
<dbReference type="InterPro" id="IPR003599">
    <property type="entry name" value="Ig_sub"/>
</dbReference>
<dbReference type="InterPro" id="IPR013783">
    <property type="entry name" value="Ig-like_fold"/>
</dbReference>